<sequence length="119" mass="13976">MWASLRTLRRQSYVLYVVQAYIRYVGKLTSQQVLLPSQLLVRNTGICWKLLSLLNCSKGIAWARQFLCKIGARPRILRSVQNFLWLYFGNEKVIRQCFPMEWAPAITACDLWPFINFIC</sequence>
<organism evidence="1 2">
    <name type="scientific">Caerostris darwini</name>
    <dbReference type="NCBI Taxonomy" id="1538125"/>
    <lineage>
        <taxon>Eukaryota</taxon>
        <taxon>Metazoa</taxon>
        <taxon>Ecdysozoa</taxon>
        <taxon>Arthropoda</taxon>
        <taxon>Chelicerata</taxon>
        <taxon>Arachnida</taxon>
        <taxon>Araneae</taxon>
        <taxon>Araneomorphae</taxon>
        <taxon>Entelegynae</taxon>
        <taxon>Araneoidea</taxon>
        <taxon>Araneidae</taxon>
        <taxon>Caerostris</taxon>
    </lineage>
</organism>
<evidence type="ECO:0000313" key="2">
    <source>
        <dbReference type="Proteomes" id="UP001054837"/>
    </source>
</evidence>
<proteinExistence type="predicted"/>
<evidence type="ECO:0000313" key="1">
    <source>
        <dbReference type="EMBL" id="GIY11659.1"/>
    </source>
</evidence>
<dbReference type="AlphaFoldDB" id="A0AAV4QQW7"/>
<keyword evidence="2" id="KW-1185">Reference proteome</keyword>
<comment type="caution">
    <text evidence="1">The sequence shown here is derived from an EMBL/GenBank/DDBJ whole genome shotgun (WGS) entry which is preliminary data.</text>
</comment>
<dbReference type="Proteomes" id="UP001054837">
    <property type="component" value="Unassembled WGS sequence"/>
</dbReference>
<accession>A0AAV4QQW7</accession>
<dbReference type="EMBL" id="BPLQ01004936">
    <property type="protein sequence ID" value="GIY11659.1"/>
    <property type="molecule type" value="Genomic_DNA"/>
</dbReference>
<gene>
    <name evidence="1" type="ORF">CDAR_53101</name>
</gene>
<protein>
    <submittedName>
        <fullName evidence="1">Uncharacterized protein</fullName>
    </submittedName>
</protein>
<name>A0AAV4QQW7_9ARAC</name>
<reference evidence="1 2" key="1">
    <citation type="submission" date="2021-06" db="EMBL/GenBank/DDBJ databases">
        <title>Caerostris darwini draft genome.</title>
        <authorList>
            <person name="Kono N."/>
            <person name="Arakawa K."/>
        </authorList>
    </citation>
    <scope>NUCLEOTIDE SEQUENCE [LARGE SCALE GENOMIC DNA]</scope>
</reference>